<feature type="domain" description="AB hydrolase-1" evidence="1">
    <location>
        <begin position="342"/>
        <end position="580"/>
    </location>
</feature>
<organism evidence="2 3">
    <name type="scientific">Mycoplana rhizolycopersici</name>
    <dbReference type="NCBI Taxonomy" id="2746702"/>
    <lineage>
        <taxon>Bacteria</taxon>
        <taxon>Pseudomonadati</taxon>
        <taxon>Pseudomonadota</taxon>
        <taxon>Alphaproteobacteria</taxon>
        <taxon>Hyphomicrobiales</taxon>
        <taxon>Rhizobiaceae</taxon>
        <taxon>Mycoplana</taxon>
    </lineage>
</organism>
<dbReference type="Pfam" id="PF12697">
    <property type="entry name" value="Abhydrolase_6"/>
    <property type="match status" value="1"/>
</dbReference>
<comment type="caution">
    <text evidence="2">The sequence shown here is derived from an EMBL/GenBank/DDBJ whole genome shotgun (WGS) entry which is preliminary data.</text>
</comment>
<dbReference type="GO" id="GO:0016787">
    <property type="term" value="F:hydrolase activity"/>
    <property type="evidence" value="ECO:0007669"/>
    <property type="project" value="UniProtKB-KW"/>
</dbReference>
<dbReference type="PANTHER" id="PTHR43265">
    <property type="entry name" value="ESTERASE ESTD"/>
    <property type="match status" value="1"/>
</dbReference>
<dbReference type="Proteomes" id="UP000659172">
    <property type="component" value="Unassembled WGS sequence"/>
</dbReference>
<proteinExistence type="predicted"/>
<dbReference type="Gene3D" id="3.40.50.1820">
    <property type="entry name" value="alpha/beta hydrolase"/>
    <property type="match status" value="2"/>
</dbReference>
<accession>A0ABX2QKA8</accession>
<keyword evidence="3" id="KW-1185">Reference proteome</keyword>
<dbReference type="EMBL" id="JABXYK010000009">
    <property type="protein sequence ID" value="NVP56761.1"/>
    <property type="molecule type" value="Genomic_DNA"/>
</dbReference>
<keyword evidence="2" id="KW-0378">Hydrolase</keyword>
<dbReference type="RefSeq" id="WP_176950731.1">
    <property type="nucleotide sequence ID" value="NZ_JABXYK010000009.1"/>
</dbReference>
<dbReference type="InterPro" id="IPR053145">
    <property type="entry name" value="AB_hydrolase_Est10"/>
</dbReference>
<dbReference type="InterPro" id="IPR029058">
    <property type="entry name" value="AB_hydrolase_fold"/>
</dbReference>
<gene>
    <name evidence="2" type="ORF">HV823_16015</name>
</gene>
<evidence type="ECO:0000313" key="3">
    <source>
        <dbReference type="Proteomes" id="UP000659172"/>
    </source>
</evidence>
<protein>
    <submittedName>
        <fullName evidence="2">Alpha/beta fold hydrolase</fullName>
    </submittedName>
</protein>
<dbReference type="SUPFAM" id="SSF53474">
    <property type="entry name" value="alpha/beta-Hydrolases"/>
    <property type="match status" value="2"/>
</dbReference>
<name>A0ABX2QKA8_9HYPH</name>
<evidence type="ECO:0000313" key="2">
    <source>
        <dbReference type="EMBL" id="NVP56761.1"/>
    </source>
</evidence>
<sequence length="600" mass="64467">MRRIKEQGTADVFDAVSWEPGSASIPVSFARSVGLYTPAIAGTVPSDCAVLFLSPWGFEEMCTRKLWRDLAERFARSGISSLRFDYPGTGDTPDDMEFPGGLPVWETAIEAAAAELHRLCGTSRLILVGHGLGATFAALNAGRLGTVEGAVMMAPVISGRFYLRELAAWSKMVDDGLGLSDEQRIAGKVSVAGLVMPAEIAAAVRGISVHNIETTPARAVLVVHRAARDSEAAFADRLESLGATVTRQVYAGYDDLVSNPTIARQPEAVATAVADWVAALASDAGTAVDPELPSAPAIVTGGEFREEPLRFGPRHRLFGTLCLPKGERRGAAVVLLGTAYDRQAGWGRSATETARYLAANGVASMRFDAANVGDSPPVAGAPVQVLFSAGQQDDVRAAFDLLAERGLGPAVLAGRCSGAYVAFRSSLDEKRCAGVVAINPFTFVWDEEENVEEALRYNPRSLGDYRKRALRAETFRRLVSGQIDIPRAAGNICRQLGSRAARSAPRIFWRLSKFGRLRHTVHASFGRLSERHIPMRLIYSETDVGLERYHAYFGADGAAMKAYPNVSVEIVPGADHNMSPPEAKALLRQRILEMALAAAE</sequence>
<evidence type="ECO:0000259" key="1">
    <source>
        <dbReference type="Pfam" id="PF12697"/>
    </source>
</evidence>
<dbReference type="PANTHER" id="PTHR43265:SF1">
    <property type="entry name" value="ESTERASE ESTD"/>
    <property type="match status" value="1"/>
</dbReference>
<dbReference type="InterPro" id="IPR000073">
    <property type="entry name" value="AB_hydrolase_1"/>
</dbReference>
<reference evidence="2 3" key="1">
    <citation type="submission" date="2020-06" db="EMBL/GenBank/DDBJ databases">
        <title>Rhizobium sp.nov. isolated from the tomato plant.</title>
        <authorList>
            <person name="Thin K.K."/>
            <person name="Zhang X."/>
            <person name="He S."/>
        </authorList>
    </citation>
    <scope>NUCLEOTIDE SEQUENCE [LARGE SCALE GENOMIC DNA]</scope>
    <source>
        <strain evidence="2 3">DBTS2</strain>
    </source>
</reference>